<gene>
    <name evidence="1" type="ORF">DU002_17260</name>
</gene>
<dbReference type="EMBL" id="QPID01000012">
    <property type="protein sequence ID" value="RCU45175.1"/>
    <property type="molecule type" value="Genomic_DNA"/>
</dbReference>
<proteinExistence type="predicted"/>
<dbReference type="AlphaFoldDB" id="A0A368N6N8"/>
<organism evidence="1 2">
    <name type="scientific">Corallincola holothuriorum</name>
    <dbReference type="NCBI Taxonomy" id="2282215"/>
    <lineage>
        <taxon>Bacteria</taxon>
        <taxon>Pseudomonadati</taxon>
        <taxon>Pseudomonadota</taxon>
        <taxon>Gammaproteobacteria</taxon>
        <taxon>Alteromonadales</taxon>
        <taxon>Psychromonadaceae</taxon>
        <taxon>Corallincola</taxon>
    </lineage>
</organism>
<evidence type="ECO:0000313" key="1">
    <source>
        <dbReference type="EMBL" id="RCU45175.1"/>
    </source>
</evidence>
<sequence>MNFLIRLFGIYMLFYSGLLHSEQPPSHPLDAYQAACPLNNPQPVSLAECYIDVVDEWRDEVERVYDFVLERKVAQKRYQEAKLIKQAQTNFLAYRKLVATQWQNSCNGSAACQVQLPELELVAQRERYFQLEAYVDCINCFPSYK</sequence>
<keyword evidence="2" id="KW-1185">Reference proteome</keyword>
<dbReference type="Proteomes" id="UP000252558">
    <property type="component" value="Unassembled WGS sequence"/>
</dbReference>
<evidence type="ECO:0000313" key="2">
    <source>
        <dbReference type="Proteomes" id="UP000252558"/>
    </source>
</evidence>
<comment type="caution">
    <text evidence="1">The sequence shown here is derived from an EMBL/GenBank/DDBJ whole genome shotgun (WGS) entry which is preliminary data.</text>
</comment>
<reference evidence="1 2" key="1">
    <citation type="submission" date="2018-07" db="EMBL/GenBank/DDBJ databases">
        <title>Corallincola holothuriorum sp. nov., a new facultative anaerobe isolated from sea cucumber Apostichopus japonicus.</title>
        <authorList>
            <person name="Xia H."/>
        </authorList>
    </citation>
    <scope>NUCLEOTIDE SEQUENCE [LARGE SCALE GENOMIC DNA]</scope>
    <source>
        <strain evidence="1 2">C4</strain>
    </source>
</reference>
<accession>A0A368N6N8</accession>
<dbReference type="RefSeq" id="WP_114339694.1">
    <property type="nucleotide sequence ID" value="NZ_QPID01000012.1"/>
</dbReference>
<protein>
    <recommendedName>
        <fullName evidence="3">Lysozyme inhibitor LprI N-terminal domain-containing protein</fullName>
    </recommendedName>
</protein>
<name>A0A368N6N8_9GAMM</name>
<evidence type="ECO:0008006" key="3">
    <source>
        <dbReference type="Google" id="ProtNLM"/>
    </source>
</evidence>